<proteinExistence type="predicted"/>
<dbReference type="STRING" id="869212.Turpa_3982"/>
<gene>
    <name evidence="2" type="ordered locus">Turpa_3982</name>
</gene>
<evidence type="ECO:0000313" key="2">
    <source>
        <dbReference type="EMBL" id="AFM14616.1"/>
    </source>
</evidence>
<name>I4BBF9_TURPD</name>
<dbReference type="EMBL" id="CP002959">
    <property type="protein sequence ID" value="AFM14616.1"/>
    <property type="molecule type" value="Genomic_DNA"/>
</dbReference>
<reference evidence="2 3" key="1">
    <citation type="submission" date="2012-06" db="EMBL/GenBank/DDBJ databases">
        <title>The complete chromosome of genome of Turneriella parva DSM 21527.</title>
        <authorList>
            <consortium name="US DOE Joint Genome Institute (JGI-PGF)"/>
            <person name="Lucas S."/>
            <person name="Han J."/>
            <person name="Lapidus A."/>
            <person name="Bruce D."/>
            <person name="Goodwin L."/>
            <person name="Pitluck S."/>
            <person name="Peters L."/>
            <person name="Kyrpides N."/>
            <person name="Mavromatis K."/>
            <person name="Ivanova N."/>
            <person name="Mikhailova N."/>
            <person name="Chertkov O."/>
            <person name="Detter J.C."/>
            <person name="Tapia R."/>
            <person name="Han C."/>
            <person name="Land M."/>
            <person name="Hauser L."/>
            <person name="Markowitz V."/>
            <person name="Cheng J.-F."/>
            <person name="Hugenholtz P."/>
            <person name="Woyke T."/>
            <person name="Wu D."/>
            <person name="Gronow S."/>
            <person name="Wellnitz S."/>
            <person name="Brambilla E."/>
            <person name="Klenk H.-P."/>
            <person name="Eisen J.A."/>
        </authorList>
    </citation>
    <scope>NUCLEOTIDE SEQUENCE [LARGE SCALE GENOMIC DNA]</scope>
    <source>
        <strain evidence="3">ATCC BAA-1111 / DSM 21527 / NCTC 11395 / H</strain>
    </source>
</reference>
<dbReference type="Proteomes" id="UP000006048">
    <property type="component" value="Chromosome"/>
</dbReference>
<protein>
    <recommendedName>
        <fullName evidence="4">DUF4296 domain-containing protein</fullName>
    </recommendedName>
</protein>
<evidence type="ECO:0000256" key="1">
    <source>
        <dbReference type="SAM" id="SignalP"/>
    </source>
</evidence>
<accession>I4BBF9</accession>
<dbReference type="RefSeq" id="WP_014805092.1">
    <property type="nucleotide sequence ID" value="NC_018020.1"/>
</dbReference>
<evidence type="ECO:0000313" key="3">
    <source>
        <dbReference type="Proteomes" id="UP000006048"/>
    </source>
</evidence>
<dbReference type="HOGENOM" id="CLU_2262605_0_0_12"/>
<dbReference type="KEGG" id="tpx:Turpa_3982"/>
<keyword evidence="1" id="KW-0732">Signal</keyword>
<evidence type="ECO:0008006" key="4">
    <source>
        <dbReference type="Google" id="ProtNLM"/>
    </source>
</evidence>
<dbReference type="AlphaFoldDB" id="I4BBF9"/>
<dbReference type="PROSITE" id="PS51257">
    <property type="entry name" value="PROKAR_LIPOPROTEIN"/>
    <property type="match status" value="1"/>
</dbReference>
<keyword evidence="3" id="KW-1185">Reference proteome</keyword>
<organism evidence="2 3">
    <name type="scientific">Turneriella parva (strain ATCC BAA-1111 / DSM 21527 / NCTC 11395 / H)</name>
    <name type="common">Leptospira parva</name>
    <dbReference type="NCBI Taxonomy" id="869212"/>
    <lineage>
        <taxon>Bacteria</taxon>
        <taxon>Pseudomonadati</taxon>
        <taxon>Spirochaetota</taxon>
        <taxon>Spirochaetia</taxon>
        <taxon>Leptospirales</taxon>
        <taxon>Leptospiraceae</taxon>
        <taxon>Turneriella</taxon>
    </lineage>
</organism>
<feature type="signal peptide" evidence="1">
    <location>
        <begin position="1"/>
        <end position="15"/>
    </location>
</feature>
<sequence>MKVSIRLARTAIAFAASSCLLLTSACGNRRISVEKELVEQVVTEFTTERILHYLHGGGPKSNAETLGRVLKRHSLTLNEFSPAFKRFLPETHHRVLGDLPAKR</sequence>
<feature type="chain" id="PRO_5012971881" description="DUF4296 domain-containing protein" evidence="1">
    <location>
        <begin position="16"/>
        <end position="103"/>
    </location>
</feature>